<feature type="domain" description="AB hydrolase-1" evidence="4">
    <location>
        <begin position="139"/>
        <end position="389"/>
    </location>
</feature>
<evidence type="ECO:0000256" key="3">
    <source>
        <dbReference type="SAM" id="MobiDB-lite"/>
    </source>
</evidence>
<dbReference type="PANTHER" id="PTHR43248:SF25">
    <property type="entry name" value="AB HYDROLASE-1 DOMAIN-CONTAINING PROTEIN-RELATED"/>
    <property type="match status" value="1"/>
</dbReference>
<evidence type="ECO:0000256" key="1">
    <source>
        <dbReference type="ARBA" id="ARBA00010088"/>
    </source>
</evidence>
<feature type="region of interest" description="Disordered" evidence="3">
    <location>
        <begin position="1"/>
        <end position="21"/>
    </location>
</feature>
<evidence type="ECO:0000256" key="2">
    <source>
        <dbReference type="ARBA" id="ARBA00022801"/>
    </source>
</evidence>
<gene>
    <name evidence="6" type="ORF">B0T24DRAFT_202504</name>
</gene>
<dbReference type="AlphaFoldDB" id="A0AAE0NAL2"/>
<dbReference type="GO" id="GO:0016787">
    <property type="term" value="F:hydrolase activity"/>
    <property type="evidence" value="ECO:0007669"/>
    <property type="project" value="UniProtKB-KW"/>
</dbReference>
<organism evidence="6 7">
    <name type="scientific">Lasiosphaeria ovina</name>
    <dbReference type="NCBI Taxonomy" id="92902"/>
    <lineage>
        <taxon>Eukaryota</taxon>
        <taxon>Fungi</taxon>
        <taxon>Dikarya</taxon>
        <taxon>Ascomycota</taxon>
        <taxon>Pezizomycotina</taxon>
        <taxon>Sordariomycetes</taxon>
        <taxon>Sordariomycetidae</taxon>
        <taxon>Sordariales</taxon>
        <taxon>Lasiosphaeriaceae</taxon>
        <taxon>Lasiosphaeria</taxon>
    </lineage>
</organism>
<sequence length="716" mass="78676">MGVESRDQPETAPAAGPVAPRRHSTKARLGIATALVLFIVFGHFRTTHLWNARVPYVDYADPPSSYDPLNPWVSITPSVELEWQPCYDFINPLFQCARLTVPLDYNHPQAQSCASPKVHIALLLLPAKKNANISSVRSPMLINPGGPGGSGVLLALSLAPALQTIFGEDQPIIGFDPRGIGYTTPPADCWATPPPCDGCPEDTGKGLGHRLEWLNMNAVFGSVNSSNIALKYLEAGQRAVNDMCREKDSQLDGQSIFGHASTAHVARDMISIVDAWERRADKDQHAAAAENPTKGKLIYWGFSYGTYLGATFASMFPDRVGRLLLDGVVDAELYPTPMWRDSLFDTDKILGEFFRLCAEVGTKCKLYRDGDTPADVEHRYYSIFDGLSANPITFTHPDSFFPVIIRASFIKTLVFSILYSPAQLFPLLGILLDFLYERQHEQLAALFQDPQLHCLLPGNALTGLLTDAQRVIMCSDKIRPVNMTLDEIRSEFEAVAETSQFADLWTGIMLQCNNWDIAKPHRVASEPTLLQAVKGSKIETAFPILFLSNTYDPVTPLVAAVKMALAFKDAGLLEQKAYGHCTISAASLCTALAVRDYVLHGKVPPPPVVHGKDYLAGRWTTCEADQTPWKQYNPAATASVSAVDEADAQDKQRLLEAFRSVQQAHVDVQKWTGGGHDINRLLIRLARSDVVWAELQGPTCQGSRSLTTKGVNLLES</sequence>
<name>A0AAE0NAL2_9PEZI</name>
<dbReference type="Gene3D" id="3.40.50.1820">
    <property type="entry name" value="alpha/beta hydrolase"/>
    <property type="match status" value="1"/>
</dbReference>
<protein>
    <submittedName>
        <fullName evidence="6">TAP-like protein-domain-containing protein</fullName>
    </submittedName>
</protein>
<dbReference type="EMBL" id="JAULSN010000003">
    <property type="protein sequence ID" value="KAK3375539.1"/>
    <property type="molecule type" value="Genomic_DNA"/>
</dbReference>
<dbReference type="InterPro" id="IPR051601">
    <property type="entry name" value="Serine_prot/Carboxylest_S33"/>
</dbReference>
<reference evidence="6" key="1">
    <citation type="journal article" date="2023" name="Mol. Phylogenet. Evol.">
        <title>Genome-scale phylogeny and comparative genomics of the fungal order Sordariales.</title>
        <authorList>
            <person name="Hensen N."/>
            <person name="Bonometti L."/>
            <person name="Westerberg I."/>
            <person name="Brannstrom I.O."/>
            <person name="Guillou S."/>
            <person name="Cros-Aarteil S."/>
            <person name="Calhoun S."/>
            <person name="Haridas S."/>
            <person name="Kuo A."/>
            <person name="Mondo S."/>
            <person name="Pangilinan J."/>
            <person name="Riley R."/>
            <person name="LaButti K."/>
            <person name="Andreopoulos B."/>
            <person name="Lipzen A."/>
            <person name="Chen C."/>
            <person name="Yan M."/>
            <person name="Daum C."/>
            <person name="Ng V."/>
            <person name="Clum A."/>
            <person name="Steindorff A."/>
            <person name="Ohm R.A."/>
            <person name="Martin F."/>
            <person name="Silar P."/>
            <person name="Natvig D.O."/>
            <person name="Lalanne C."/>
            <person name="Gautier V."/>
            <person name="Ament-Velasquez S.L."/>
            <person name="Kruys A."/>
            <person name="Hutchinson M.I."/>
            <person name="Powell A.J."/>
            <person name="Barry K."/>
            <person name="Miller A.N."/>
            <person name="Grigoriev I.V."/>
            <person name="Debuchy R."/>
            <person name="Gladieux P."/>
            <person name="Hiltunen Thoren M."/>
            <person name="Johannesson H."/>
        </authorList>
    </citation>
    <scope>NUCLEOTIDE SEQUENCE</scope>
    <source>
        <strain evidence="6">CBS 958.72</strain>
    </source>
</reference>
<evidence type="ECO:0000313" key="7">
    <source>
        <dbReference type="Proteomes" id="UP001287356"/>
    </source>
</evidence>
<dbReference type="Pfam" id="PF08386">
    <property type="entry name" value="Abhydrolase_4"/>
    <property type="match status" value="1"/>
</dbReference>
<comment type="similarity">
    <text evidence="1">Belongs to the peptidase S33 family.</text>
</comment>
<evidence type="ECO:0000313" key="6">
    <source>
        <dbReference type="EMBL" id="KAK3375539.1"/>
    </source>
</evidence>
<keyword evidence="2" id="KW-0378">Hydrolase</keyword>
<evidence type="ECO:0000259" key="4">
    <source>
        <dbReference type="Pfam" id="PF00561"/>
    </source>
</evidence>
<comment type="caution">
    <text evidence="6">The sequence shown here is derived from an EMBL/GenBank/DDBJ whole genome shotgun (WGS) entry which is preliminary data.</text>
</comment>
<dbReference type="Pfam" id="PF00561">
    <property type="entry name" value="Abhydrolase_1"/>
    <property type="match status" value="1"/>
</dbReference>
<proteinExistence type="inferred from homology"/>
<dbReference type="SUPFAM" id="SSF53474">
    <property type="entry name" value="alpha/beta-Hydrolases"/>
    <property type="match status" value="1"/>
</dbReference>
<dbReference type="PANTHER" id="PTHR43248">
    <property type="entry name" value="2-SUCCINYL-6-HYDROXY-2,4-CYCLOHEXADIENE-1-CARBOXYLATE SYNTHASE"/>
    <property type="match status" value="1"/>
</dbReference>
<dbReference type="InterPro" id="IPR000073">
    <property type="entry name" value="AB_hydrolase_1"/>
</dbReference>
<accession>A0AAE0NAL2</accession>
<dbReference type="Proteomes" id="UP001287356">
    <property type="component" value="Unassembled WGS sequence"/>
</dbReference>
<dbReference type="InterPro" id="IPR013595">
    <property type="entry name" value="Pept_S33_TAP-like_C"/>
</dbReference>
<reference evidence="6" key="2">
    <citation type="submission" date="2023-06" db="EMBL/GenBank/DDBJ databases">
        <authorList>
            <consortium name="Lawrence Berkeley National Laboratory"/>
            <person name="Haridas S."/>
            <person name="Hensen N."/>
            <person name="Bonometti L."/>
            <person name="Westerberg I."/>
            <person name="Brannstrom I.O."/>
            <person name="Guillou S."/>
            <person name="Cros-Aarteil S."/>
            <person name="Calhoun S."/>
            <person name="Kuo A."/>
            <person name="Mondo S."/>
            <person name="Pangilinan J."/>
            <person name="Riley R."/>
            <person name="Labutti K."/>
            <person name="Andreopoulos B."/>
            <person name="Lipzen A."/>
            <person name="Chen C."/>
            <person name="Yanf M."/>
            <person name="Daum C."/>
            <person name="Ng V."/>
            <person name="Clum A."/>
            <person name="Steindorff A."/>
            <person name="Ohm R."/>
            <person name="Martin F."/>
            <person name="Silar P."/>
            <person name="Natvig D."/>
            <person name="Lalanne C."/>
            <person name="Gautier V."/>
            <person name="Ament-Velasquez S.L."/>
            <person name="Kruys A."/>
            <person name="Hutchinson M.I."/>
            <person name="Powell A.J."/>
            <person name="Barry K."/>
            <person name="Miller A.N."/>
            <person name="Grigoriev I.V."/>
            <person name="Debuchy R."/>
            <person name="Gladieux P."/>
            <person name="Thoren M.H."/>
            <person name="Johannesson H."/>
        </authorList>
    </citation>
    <scope>NUCLEOTIDE SEQUENCE</scope>
    <source>
        <strain evidence="6">CBS 958.72</strain>
    </source>
</reference>
<feature type="domain" description="Peptidase S33 tripeptidyl aminopeptidase-like C-terminal" evidence="5">
    <location>
        <begin position="501"/>
        <end position="605"/>
    </location>
</feature>
<keyword evidence="7" id="KW-1185">Reference proteome</keyword>
<dbReference type="InterPro" id="IPR029058">
    <property type="entry name" value="AB_hydrolase_fold"/>
</dbReference>
<evidence type="ECO:0000259" key="5">
    <source>
        <dbReference type="Pfam" id="PF08386"/>
    </source>
</evidence>